<dbReference type="Pfam" id="PF00534">
    <property type="entry name" value="Glycos_transf_1"/>
    <property type="match status" value="1"/>
</dbReference>
<evidence type="ECO:0000313" key="3">
    <source>
        <dbReference type="EMBL" id="KAA5539181.1"/>
    </source>
</evidence>
<dbReference type="PANTHER" id="PTHR12526">
    <property type="entry name" value="GLYCOSYLTRANSFERASE"/>
    <property type="match status" value="1"/>
</dbReference>
<dbReference type="EMBL" id="VWOX01000021">
    <property type="protein sequence ID" value="KAA5539181.1"/>
    <property type="molecule type" value="Genomic_DNA"/>
</dbReference>
<gene>
    <name evidence="3" type="ORF">FYK55_25000</name>
</gene>
<evidence type="ECO:0000313" key="4">
    <source>
        <dbReference type="Proteomes" id="UP000324479"/>
    </source>
</evidence>
<evidence type="ECO:0000259" key="1">
    <source>
        <dbReference type="Pfam" id="PF00534"/>
    </source>
</evidence>
<dbReference type="CDD" id="cd03802">
    <property type="entry name" value="GT4_AviGT4-like"/>
    <property type="match status" value="1"/>
</dbReference>
<dbReference type="GO" id="GO:0016757">
    <property type="term" value="F:glycosyltransferase activity"/>
    <property type="evidence" value="ECO:0007669"/>
    <property type="project" value="InterPro"/>
</dbReference>
<dbReference type="Gene3D" id="3.40.50.2000">
    <property type="entry name" value="Glycogen Phosphorylase B"/>
    <property type="match status" value="2"/>
</dbReference>
<proteinExistence type="predicted"/>
<evidence type="ECO:0000259" key="2">
    <source>
        <dbReference type="Pfam" id="PF13439"/>
    </source>
</evidence>
<keyword evidence="4" id="KW-1185">Reference proteome</keyword>
<feature type="domain" description="Glycosyl transferase family 1" evidence="1">
    <location>
        <begin position="184"/>
        <end position="329"/>
    </location>
</feature>
<dbReference type="InterPro" id="IPR001296">
    <property type="entry name" value="Glyco_trans_1"/>
</dbReference>
<sequence length="356" mass="39128">MKIGIIGHLKFPIAKPHAGGLEAFTDAYVRALIQRGHDVTLFASADSDRELPLEPIVDRGTVVDCVRRVGRIDHAWIDSVEDEAYENLMVKLADSDFDVIHNHSLSPIPLRFAALLPMEMVTTIQTSVLPRMSEELLQRGSRSCGHFVNISQSNEKSWQAFIEDQSVIFNGIDTEFWRYQPGPRSRRAVWLGRITPKKGTHLAIAAAHRAGLPIDVVGPVVDSDYFAEHVWPQLGRQDSYLGHRVQEDLCEIIGLASVALVTPCCDEPVGMAVAEALSCGTPVAGFARGALPEILVPSVGQLAYPGDVEGLAKATLDCLNLNREACSRLARQRFGFDRMVKQYESVYQSTKIGVAA</sequence>
<dbReference type="RefSeq" id="WP_150079374.1">
    <property type="nucleotide sequence ID" value="NZ_VWOX01000021.1"/>
</dbReference>
<name>A0A5M6CVE9_9BACT</name>
<dbReference type="PANTHER" id="PTHR12526:SF595">
    <property type="entry name" value="BLL5217 PROTEIN"/>
    <property type="match status" value="1"/>
</dbReference>
<dbReference type="Proteomes" id="UP000324479">
    <property type="component" value="Unassembled WGS sequence"/>
</dbReference>
<comment type="caution">
    <text evidence="3">The sequence shown here is derived from an EMBL/GenBank/DDBJ whole genome shotgun (WGS) entry which is preliminary data.</text>
</comment>
<dbReference type="AlphaFoldDB" id="A0A5M6CVE9"/>
<feature type="domain" description="Glycosyltransferase subfamily 4-like N-terminal" evidence="2">
    <location>
        <begin position="19"/>
        <end position="175"/>
    </location>
</feature>
<reference evidence="3 4" key="1">
    <citation type="submission" date="2019-08" db="EMBL/GenBank/DDBJ databases">
        <authorList>
            <person name="Dhanesh K."/>
            <person name="Kumar G."/>
            <person name="Sasikala C."/>
            <person name="Venkata Ramana C."/>
        </authorList>
    </citation>
    <scope>NUCLEOTIDE SEQUENCE [LARGE SCALE GENOMIC DNA]</scope>
    <source>
        <strain evidence="3 4">JC645</strain>
    </source>
</reference>
<dbReference type="Pfam" id="PF13439">
    <property type="entry name" value="Glyco_transf_4"/>
    <property type="match status" value="1"/>
</dbReference>
<organism evidence="3 4">
    <name type="scientific">Roseiconus nitratireducens</name>
    <dbReference type="NCBI Taxonomy" id="2605748"/>
    <lineage>
        <taxon>Bacteria</taxon>
        <taxon>Pseudomonadati</taxon>
        <taxon>Planctomycetota</taxon>
        <taxon>Planctomycetia</taxon>
        <taxon>Pirellulales</taxon>
        <taxon>Pirellulaceae</taxon>
        <taxon>Roseiconus</taxon>
    </lineage>
</organism>
<protein>
    <submittedName>
        <fullName evidence="3">Glycosyltransferase family 4 protein</fullName>
    </submittedName>
</protein>
<keyword evidence="3" id="KW-0808">Transferase</keyword>
<dbReference type="InterPro" id="IPR028098">
    <property type="entry name" value="Glyco_trans_4-like_N"/>
</dbReference>
<accession>A0A5M6CVE9</accession>
<dbReference type="SUPFAM" id="SSF53756">
    <property type="entry name" value="UDP-Glycosyltransferase/glycogen phosphorylase"/>
    <property type="match status" value="1"/>
</dbReference>